<dbReference type="AlphaFoldDB" id="A0A9W7J5S4"/>
<name>A0A9W7J5S4_HIBTR</name>
<accession>A0A9W7J5S4</accession>
<proteinExistence type="predicted"/>
<protein>
    <recommendedName>
        <fullName evidence="3">DUF4218 domain-containing protein</fullName>
    </recommendedName>
</protein>
<dbReference type="OrthoDB" id="1703465at2759"/>
<dbReference type="PANTHER" id="PTHR48258:SF4">
    <property type="entry name" value="DUF4216 DOMAIN-CONTAINING PROTEIN"/>
    <property type="match status" value="1"/>
</dbReference>
<gene>
    <name evidence="1" type="ORF">HRI_004581800</name>
</gene>
<comment type="caution">
    <text evidence="1">The sequence shown here is derived from an EMBL/GenBank/DDBJ whole genome shotgun (WGS) entry which is preliminary data.</text>
</comment>
<dbReference type="Proteomes" id="UP001165190">
    <property type="component" value="Unassembled WGS sequence"/>
</dbReference>
<dbReference type="PANTHER" id="PTHR48258">
    <property type="entry name" value="DUF4218 DOMAIN-CONTAINING PROTEIN-RELATED"/>
    <property type="match status" value="1"/>
</dbReference>
<sequence>MKKLKLFGMKSHDCHVFMQRLIPIAFQELLPTNVWEALTELSLFFHGLNINWFIGNKAQVEGSICNSYETIEGSKFFHYYFPKLANSSSTQPVTNNSEEHPNILSIFAQHGETIGKGNKRYLSDEEITAAHTYILLNCIEVEPFIEIYRTYQRYCQPHLSVAQIDATLDAEFSKWFNRFVQEPMNNVTNIFLKALAMDPYQDDEPESHPIQIVANDEHELLIDDSATQLNIVDVEIEVDSCKDENENEYFDLIEDD</sequence>
<reference evidence="1" key="1">
    <citation type="submission" date="2023-05" db="EMBL/GenBank/DDBJ databases">
        <title>Genome and transcriptome analyses reveal genes involved in the formation of fine ridges on petal epidermal cells in Hibiscus trionum.</title>
        <authorList>
            <person name="Koshimizu S."/>
            <person name="Masuda S."/>
            <person name="Ishii T."/>
            <person name="Shirasu K."/>
            <person name="Hoshino A."/>
            <person name="Arita M."/>
        </authorList>
    </citation>
    <scope>NUCLEOTIDE SEQUENCE</scope>
    <source>
        <strain evidence="1">Hamamatsu line</strain>
    </source>
</reference>
<evidence type="ECO:0000313" key="2">
    <source>
        <dbReference type="Proteomes" id="UP001165190"/>
    </source>
</evidence>
<evidence type="ECO:0008006" key="3">
    <source>
        <dbReference type="Google" id="ProtNLM"/>
    </source>
</evidence>
<keyword evidence="2" id="KW-1185">Reference proteome</keyword>
<organism evidence="1 2">
    <name type="scientific">Hibiscus trionum</name>
    <name type="common">Flower of an hour</name>
    <dbReference type="NCBI Taxonomy" id="183268"/>
    <lineage>
        <taxon>Eukaryota</taxon>
        <taxon>Viridiplantae</taxon>
        <taxon>Streptophyta</taxon>
        <taxon>Embryophyta</taxon>
        <taxon>Tracheophyta</taxon>
        <taxon>Spermatophyta</taxon>
        <taxon>Magnoliopsida</taxon>
        <taxon>eudicotyledons</taxon>
        <taxon>Gunneridae</taxon>
        <taxon>Pentapetalae</taxon>
        <taxon>rosids</taxon>
        <taxon>malvids</taxon>
        <taxon>Malvales</taxon>
        <taxon>Malvaceae</taxon>
        <taxon>Malvoideae</taxon>
        <taxon>Hibiscus</taxon>
    </lineage>
</organism>
<dbReference type="EMBL" id="BSYR01000054">
    <property type="protein sequence ID" value="GMJ09126.1"/>
    <property type="molecule type" value="Genomic_DNA"/>
</dbReference>
<evidence type="ECO:0000313" key="1">
    <source>
        <dbReference type="EMBL" id="GMJ09126.1"/>
    </source>
</evidence>